<proteinExistence type="predicted"/>
<organism evidence="1 2">
    <name type="scientific">Rhododendron molle</name>
    <name type="common">Chinese azalea</name>
    <name type="synonym">Azalea mollis</name>
    <dbReference type="NCBI Taxonomy" id="49168"/>
    <lineage>
        <taxon>Eukaryota</taxon>
        <taxon>Viridiplantae</taxon>
        <taxon>Streptophyta</taxon>
        <taxon>Embryophyta</taxon>
        <taxon>Tracheophyta</taxon>
        <taxon>Spermatophyta</taxon>
        <taxon>Magnoliopsida</taxon>
        <taxon>eudicotyledons</taxon>
        <taxon>Gunneridae</taxon>
        <taxon>Pentapetalae</taxon>
        <taxon>asterids</taxon>
        <taxon>Ericales</taxon>
        <taxon>Ericaceae</taxon>
        <taxon>Ericoideae</taxon>
        <taxon>Rhodoreae</taxon>
        <taxon>Rhododendron</taxon>
    </lineage>
</organism>
<comment type="caution">
    <text evidence="1">The sequence shown here is derived from an EMBL/GenBank/DDBJ whole genome shotgun (WGS) entry which is preliminary data.</text>
</comment>
<evidence type="ECO:0000313" key="1">
    <source>
        <dbReference type="EMBL" id="KAI8549404.1"/>
    </source>
</evidence>
<dbReference type="EMBL" id="CM046393">
    <property type="protein sequence ID" value="KAI8549404.1"/>
    <property type="molecule type" value="Genomic_DNA"/>
</dbReference>
<evidence type="ECO:0000313" key="2">
    <source>
        <dbReference type="Proteomes" id="UP001062846"/>
    </source>
</evidence>
<name>A0ACC0N8J2_RHOML</name>
<protein>
    <submittedName>
        <fullName evidence="1">Uncharacterized protein</fullName>
    </submittedName>
</protein>
<keyword evidence="2" id="KW-1185">Reference proteome</keyword>
<gene>
    <name evidence="1" type="ORF">RHMOL_Rhmol06G0022200</name>
</gene>
<accession>A0ACC0N8J2</accession>
<sequence>MTLFLATSSTFRMPFMILLLRMYGIEHLLGRIMIVALLIEICVEFGIFQNIFCN</sequence>
<dbReference type="Proteomes" id="UP001062846">
    <property type="component" value="Chromosome 6"/>
</dbReference>
<reference evidence="1" key="1">
    <citation type="submission" date="2022-02" db="EMBL/GenBank/DDBJ databases">
        <title>Plant Genome Project.</title>
        <authorList>
            <person name="Zhang R.-G."/>
        </authorList>
    </citation>
    <scope>NUCLEOTIDE SEQUENCE</scope>
    <source>
        <strain evidence="1">AT1</strain>
    </source>
</reference>